<dbReference type="FunFam" id="3.40.50.300:FF:000011">
    <property type="entry name" value="Putative ABC transporter ATP-binding component"/>
    <property type="match status" value="1"/>
</dbReference>
<reference evidence="5 6" key="1">
    <citation type="submission" date="2020-04" db="EMBL/GenBank/DDBJ databases">
        <title>MicrobeNet Type strains.</title>
        <authorList>
            <person name="Nicholson A.C."/>
        </authorList>
    </citation>
    <scope>NUCLEOTIDE SEQUENCE [LARGE SCALE GENOMIC DNA]</scope>
    <source>
        <strain evidence="5 6">ATCC BAA-789</strain>
    </source>
</reference>
<dbReference type="Gene3D" id="3.40.50.300">
    <property type="entry name" value="P-loop containing nucleotide triphosphate hydrolases"/>
    <property type="match status" value="2"/>
</dbReference>
<keyword evidence="2" id="KW-0547">Nucleotide-binding</keyword>
<name>A0A9X5FAA9_9MICO</name>
<dbReference type="InterPro" id="IPR003593">
    <property type="entry name" value="AAA+_ATPase"/>
</dbReference>
<evidence type="ECO:0000313" key="6">
    <source>
        <dbReference type="Proteomes" id="UP000774283"/>
    </source>
</evidence>
<evidence type="ECO:0000259" key="4">
    <source>
        <dbReference type="PROSITE" id="PS50893"/>
    </source>
</evidence>
<dbReference type="PANTHER" id="PTHR19211">
    <property type="entry name" value="ATP-BINDING TRANSPORT PROTEIN-RELATED"/>
    <property type="match status" value="1"/>
</dbReference>
<dbReference type="Proteomes" id="UP000774283">
    <property type="component" value="Unassembled WGS sequence"/>
</dbReference>
<dbReference type="EMBL" id="JAAXOW010000001">
    <property type="protein sequence ID" value="NKX92670.1"/>
    <property type="molecule type" value="Genomic_DNA"/>
</dbReference>
<keyword evidence="3 5" id="KW-0067">ATP-binding</keyword>
<dbReference type="CDD" id="cd03221">
    <property type="entry name" value="ABCF_EF-3"/>
    <property type="match status" value="1"/>
</dbReference>
<feature type="domain" description="ABC transporter" evidence="4">
    <location>
        <begin position="5"/>
        <end position="258"/>
    </location>
</feature>
<dbReference type="Pfam" id="PF00005">
    <property type="entry name" value="ABC_tran"/>
    <property type="match status" value="2"/>
</dbReference>
<organism evidence="5 6">
    <name type="scientific">Sanguibacter hominis ATCC BAA-789</name>
    <dbReference type="NCBI Taxonomy" id="1312740"/>
    <lineage>
        <taxon>Bacteria</taxon>
        <taxon>Bacillati</taxon>
        <taxon>Actinomycetota</taxon>
        <taxon>Actinomycetes</taxon>
        <taxon>Micrococcales</taxon>
        <taxon>Sanguibacteraceae</taxon>
        <taxon>Sanguibacter</taxon>
    </lineage>
</organism>
<dbReference type="PROSITE" id="PS50893">
    <property type="entry name" value="ABC_TRANSPORTER_2"/>
    <property type="match status" value="2"/>
</dbReference>
<dbReference type="GO" id="GO:0016887">
    <property type="term" value="F:ATP hydrolysis activity"/>
    <property type="evidence" value="ECO:0007669"/>
    <property type="project" value="InterPro"/>
</dbReference>
<protein>
    <submittedName>
        <fullName evidence="5">ABC-F family ATP-binding cassette domain-containing protein</fullName>
    </submittedName>
</protein>
<dbReference type="InterPro" id="IPR027417">
    <property type="entry name" value="P-loop_NTPase"/>
</dbReference>
<dbReference type="InterPro" id="IPR050611">
    <property type="entry name" value="ABCF"/>
</dbReference>
<dbReference type="PROSITE" id="PS00211">
    <property type="entry name" value="ABC_TRANSPORTER_1"/>
    <property type="match status" value="2"/>
</dbReference>
<accession>A0A9X5FAA9</accession>
<feature type="domain" description="ABC transporter" evidence="4">
    <location>
        <begin position="364"/>
        <end position="555"/>
    </location>
</feature>
<keyword evidence="1" id="KW-0677">Repeat</keyword>
<dbReference type="SUPFAM" id="SSF52540">
    <property type="entry name" value="P-loop containing nucleoside triphosphate hydrolases"/>
    <property type="match status" value="2"/>
</dbReference>
<evidence type="ECO:0000256" key="1">
    <source>
        <dbReference type="ARBA" id="ARBA00022737"/>
    </source>
</evidence>
<proteinExistence type="predicted"/>
<dbReference type="InterPro" id="IPR017871">
    <property type="entry name" value="ABC_transporter-like_CS"/>
</dbReference>
<comment type="caution">
    <text evidence="5">The sequence shown here is derived from an EMBL/GenBank/DDBJ whole genome shotgun (WGS) entry which is preliminary data.</text>
</comment>
<evidence type="ECO:0000256" key="3">
    <source>
        <dbReference type="ARBA" id="ARBA00022840"/>
    </source>
</evidence>
<evidence type="ECO:0000256" key="2">
    <source>
        <dbReference type="ARBA" id="ARBA00022741"/>
    </source>
</evidence>
<dbReference type="SMART" id="SM00382">
    <property type="entry name" value="AAA"/>
    <property type="match status" value="2"/>
</dbReference>
<sequence>MSAMLLASDLSQSYGDRTVLAHVDLAVDPGHRVGLVGENGVGKSTLLRLIAGVEDADAGTVKRPARLGYLHQEPPFGRDAVVGDLLDAALADVRALTAELEAAAAAVDAAPDEARDDAAARYAAALARAEAAQVWDADVRVARTLAGLDLANLGHDRRIVHMSGGQRTRLGLAALLIRQPEALVLDEPTNHLDDTAAEFLADALRTLPGAVLFASHDREFLQEVATEIVDLDPTREAAAAGRTATTWYGGGYRDYLTAKAKERRAWQAQYEAEQDELASLRESVRVRARQVGHDREMTDRNKMAYGKRGDRVEGQVSRRVRNARTRLETLEAEQVPRPPVPLRFAPPRGRALTPGADGEAPVVLEVRRGVVQGRLDLLAAGQGRLRVRAGDRLLVTGTNGAGKSTLLHVLAGDLALTSGTVRRTDGVEIALLEQDLHLAGEKRTPRELLTLMAGAAASDRVRDFGLVAANDLDRRIGDLSVGQRRRVVLAMIVMHSPHVLLLDEPTNHLSLTLAEELMDALDGWPGAVVVASHDRWLRRRWKGTKVHLPPQGTGQ</sequence>
<evidence type="ECO:0000313" key="5">
    <source>
        <dbReference type="EMBL" id="NKX92670.1"/>
    </source>
</evidence>
<keyword evidence="6" id="KW-1185">Reference proteome</keyword>
<gene>
    <name evidence="5" type="ORF">HF995_05175</name>
</gene>
<dbReference type="AlphaFoldDB" id="A0A9X5FAA9"/>
<dbReference type="GO" id="GO:0005524">
    <property type="term" value="F:ATP binding"/>
    <property type="evidence" value="ECO:0007669"/>
    <property type="project" value="UniProtKB-KW"/>
</dbReference>
<dbReference type="InterPro" id="IPR003439">
    <property type="entry name" value="ABC_transporter-like_ATP-bd"/>
</dbReference>
<dbReference type="PANTHER" id="PTHR19211:SF14">
    <property type="entry name" value="ATP-BINDING CASSETTE SUB-FAMILY F MEMBER 1"/>
    <property type="match status" value="1"/>
</dbReference>